<reference evidence="2 3" key="1">
    <citation type="journal article" date="2006" name="Proc. Natl. Acad. Sci. U.S.A.">
        <title>Burkholderia xenovorans LB400 harbors a multi-replicon, 9.73-Mbp genome shaped for versatility.</title>
        <authorList>
            <person name="Chain P.S."/>
            <person name="Denef V.J."/>
            <person name="Konstantinidis K.T."/>
            <person name="Vergez L.M."/>
            <person name="Agullo L."/>
            <person name="Reyes V.L."/>
            <person name="Hauser L."/>
            <person name="Cordova M."/>
            <person name="Gomez L."/>
            <person name="Gonzalez M."/>
            <person name="Land M."/>
            <person name="Lao V."/>
            <person name="Larimer F."/>
            <person name="LiPuma J.J."/>
            <person name="Mahenthiralingam E."/>
            <person name="Malfatti S.A."/>
            <person name="Marx C.J."/>
            <person name="Parnell J.J."/>
            <person name="Ramette A."/>
            <person name="Richardson P."/>
            <person name="Seeger M."/>
            <person name="Smith D."/>
            <person name="Spilker T."/>
            <person name="Sul W.J."/>
            <person name="Tsoi T.V."/>
            <person name="Ulrich L.E."/>
            <person name="Zhulin I.B."/>
            <person name="Tiedje J.M."/>
        </authorList>
    </citation>
    <scope>NUCLEOTIDE SEQUENCE [LARGE SCALE GENOMIC DNA]</scope>
    <source>
        <strain evidence="2 3">LB400</strain>
    </source>
</reference>
<dbReference type="AlphaFoldDB" id="Q13QD4"/>
<gene>
    <name evidence="2" type="ORF">Bxe_B2281</name>
</gene>
<keyword evidence="3" id="KW-1185">Reference proteome</keyword>
<evidence type="ECO:0000256" key="1">
    <source>
        <dbReference type="SAM" id="MobiDB-lite"/>
    </source>
</evidence>
<accession>Q13QD4</accession>
<dbReference type="Proteomes" id="UP000001817">
    <property type="component" value="Chromosome 2"/>
</dbReference>
<sequence>MEGVVMTFDVPADRGSADRVSGPHEWPPSKVASPEMREVRRACMKSSYDEKKRKKSCVASGDLFSAPLTDCIRALRFKTANVAANRMGEDSVLPHADSRISDCRCAIRK</sequence>
<protein>
    <submittedName>
        <fullName evidence="2">Uncharacterized protein</fullName>
    </submittedName>
</protein>
<evidence type="ECO:0000313" key="2">
    <source>
        <dbReference type="EMBL" id="ABE33705.1"/>
    </source>
</evidence>
<dbReference type="EMBL" id="CP000271">
    <property type="protein sequence ID" value="ABE33705.1"/>
    <property type="molecule type" value="Genomic_DNA"/>
</dbReference>
<proteinExistence type="predicted"/>
<name>Q13QD4_PARXL</name>
<dbReference type="KEGG" id="bxe:Bxe_B2281"/>
<organism evidence="2 3">
    <name type="scientific">Paraburkholderia xenovorans (strain LB400)</name>
    <dbReference type="NCBI Taxonomy" id="266265"/>
    <lineage>
        <taxon>Bacteria</taxon>
        <taxon>Pseudomonadati</taxon>
        <taxon>Pseudomonadota</taxon>
        <taxon>Betaproteobacteria</taxon>
        <taxon>Burkholderiales</taxon>
        <taxon>Burkholderiaceae</taxon>
        <taxon>Paraburkholderia</taxon>
    </lineage>
</organism>
<dbReference type="STRING" id="266265.Bxe_B2281"/>
<evidence type="ECO:0000313" key="3">
    <source>
        <dbReference type="Proteomes" id="UP000001817"/>
    </source>
</evidence>
<feature type="region of interest" description="Disordered" evidence="1">
    <location>
        <begin position="1"/>
        <end position="33"/>
    </location>
</feature>